<evidence type="ECO:0000256" key="1">
    <source>
        <dbReference type="SAM" id="Phobius"/>
    </source>
</evidence>
<organism evidence="2">
    <name type="scientific">Micrurus lemniscatus lemniscatus</name>
    <dbReference type="NCBI Taxonomy" id="129467"/>
    <lineage>
        <taxon>Eukaryota</taxon>
        <taxon>Metazoa</taxon>
        <taxon>Chordata</taxon>
        <taxon>Craniata</taxon>
        <taxon>Vertebrata</taxon>
        <taxon>Euteleostomi</taxon>
        <taxon>Lepidosauria</taxon>
        <taxon>Squamata</taxon>
        <taxon>Bifurcata</taxon>
        <taxon>Unidentata</taxon>
        <taxon>Episquamata</taxon>
        <taxon>Toxicofera</taxon>
        <taxon>Serpentes</taxon>
        <taxon>Colubroidea</taxon>
        <taxon>Elapidae</taxon>
        <taxon>Elapinae</taxon>
        <taxon>Micrurus</taxon>
    </lineage>
</organism>
<sequence length="108" mass="12742">MGESMNQEHSINSSLQKVRKINFKNLLICLLMLLTQILNSANYFRLHNSRLREEQENNMEQYRSHKNNNLGQDTSETKEIMFMEWKFQLLGVSIILATLSLTSIIYFL</sequence>
<feature type="transmembrane region" description="Helical" evidence="1">
    <location>
        <begin position="21"/>
        <end position="38"/>
    </location>
</feature>
<name>A0A2D4HBA4_MICLE</name>
<keyword evidence="1" id="KW-0472">Membrane</keyword>
<keyword evidence="1" id="KW-1133">Transmembrane helix</keyword>
<keyword evidence="1" id="KW-0812">Transmembrane</keyword>
<dbReference type="EMBL" id="IACK01019463">
    <property type="protein sequence ID" value="LAA69252.1"/>
    <property type="molecule type" value="Transcribed_RNA"/>
</dbReference>
<reference evidence="2" key="1">
    <citation type="submission" date="2017-07" db="EMBL/GenBank/DDBJ databases">
        <authorList>
            <person name="Mikheyev A."/>
            <person name="Grau M."/>
        </authorList>
    </citation>
    <scope>NUCLEOTIDE SEQUENCE</scope>
    <source>
        <tissue evidence="2">Venom_gland</tissue>
    </source>
</reference>
<feature type="transmembrane region" description="Helical" evidence="1">
    <location>
        <begin position="87"/>
        <end position="107"/>
    </location>
</feature>
<reference evidence="2" key="2">
    <citation type="submission" date="2017-11" db="EMBL/GenBank/DDBJ databases">
        <title>Coralsnake Venomics: Analyses of Venom Gland Transcriptomes and Proteomes of Six Brazilian Taxa.</title>
        <authorList>
            <person name="Aird S.D."/>
            <person name="Jorge da Silva N."/>
            <person name="Qiu L."/>
            <person name="Villar-Briones A."/>
            <person name="Aparecida-Saddi V."/>
            <person name="Campos-Telles M.P."/>
            <person name="Grau M."/>
            <person name="Mikheyev A.S."/>
        </authorList>
    </citation>
    <scope>NUCLEOTIDE SEQUENCE</scope>
    <source>
        <tissue evidence="2">Venom_gland</tissue>
    </source>
</reference>
<protein>
    <submittedName>
        <fullName evidence="2">Uncharacterized protein</fullName>
    </submittedName>
</protein>
<evidence type="ECO:0000313" key="2">
    <source>
        <dbReference type="EMBL" id="LAA69252.1"/>
    </source>
</evidence>
<accession>A0A2D4HBA4</accession>
<dbReference type="AlphaFoldDB" id="A0A2D4HBA4"/>
<proteinExistence type="predicted"/>